<dbReference type="PANTHER" id="PTHR43840:SF15">
    <property type="entry name" value="MITOCHONDRIAL METAL TRANSPORTER 1-RELATED"/>
    <property type="match status" value="1"/>
</dbReference>
<keyword evidence="6 7" id="KW-0472">Membrane</keyword>
<dbReference type="GO" id="GO:0006882">
    <property type="term" value="P:intracellular zinc ion homeostasis"/>
    <property type="evidence" value="ECO:0007669"/>
    <property type="project" value="TreeGrafter"/>
</dbReference>
<dbReference type="InterPro" id="IPR050291">
    <property type="entry name" value="CDF_Transporter"/>
</dbReference>
<feature type="transmembrane region" description="Helical" evidence="7">
    <location>
        <begin position="34"/>
        <end position="51"/>
    </location>
</feature>
<evidence type="ECO:0000256" key="7">
    <source>
        <dbReference type="SAM" id="Phobius"/>
    </source>
</evidence>
<sequence>MHLSIAAAILTISLKGLAYYVTGSVGLLSDALESLVNLAAALLALLLLTFAERPPDEEHAYGHSKAEYFSSAAEGALILLAAYSIIATAIQRILE</sequence>
<dbReference type="PANTHER" id="PTHR43840">
    <property type="entry name" value="MITOCHONDRIAL METAL TRANSPORTER 1-RELATED"/>
    <property type="match status" value="1"/>
</dbReference>
<dbReference type="Pfam" id="PF01545">
    <property type="entry name" value="Cation_efflux"/>
    <property type="match status" value="1"/>
</dbReference>
<dbReference type="EMBL" id="PGTM01001020">
    <property type="protein sequence ID" value="PJF33295.1"/>
    <property type="molecule type" value="Genomic_DNA"/>
</dbReference>
<comment type="caution">
    <text evidence="9">The sequence shown here is derived from an EMBL/GenBank/DDBJ whole genome shotgun (WGS) entry which is preliminary data.</text>
</comment>
<feature type="non-terminal residue" evidence="9">
    <location>
        <position position="95"/>
    </location>
</feature>
<dbReference type="AlphaFoldDB" id="A0A2M8P6X8"/>
<dbReference type="GO" id="GO:0015093">
    <property type="term" value="F:ferrous iron transmembrane transporter activity"/>
    <property type="evidence" value="ECO:0007669"/>
    <property type="project" value="TreeGrafter"/>
</dbReference>
<feature type="transmembrane region" description="Helical" evidence="7">
    <location>
        <begin position="72"/>
        <end position="94"/>
    </location>
</feature>
<dbReference type="InterPro" id="IPR027469">
    <property type="entry name" value="Cation_efflux_TMD_sf"/>
</dbReference>
<keyword evidence="3" id="KW-0813">Transport</keyword>
<name>A0A2M8P6X8_9CHLR</name>
<gene>
    <name evidence="9" type="ORF">CUN49_18925</name>
</gene>
<evidence type="ECO:0000313" key="10">
    <source>
        <dbReference type="Proteomes" id="UP000229681"/>
    </source>
</evidence>
<dbReference type="Proteomes" id="UP000229681">
    <property type="component" value="Unassembled WGS sequence"/>
</dbReference>
<dbReference type="GO" id="GO:0015086">
    <property type="term" value="F:cadmium ion transmembrane transporter activity"/>
    <property type="evidence" value="ECO:0007669"/>
    <property type="project" value="TreeGrafter"/>
</dbReference>
<dbReference type="InterPro" id="IPR002524">
    <property type="entry name" value="Cation_efflux"/>
</dbReference>
<evidence type="ECO:0000256" key="4">
    <source>
        <dbReference type="ARBA" id="ARBA00022692"/>
    </source>
</evidence>
<dbReference type="GO" id="GO:0015341">
    <property type="term" value="F:zinc efflux antiporter activity"/>
    <property type="evidence" value="ECO:0007669"/>
    <property type="project" value="TreeGrafter"/>
</dbReference>
<evidence type="ECO:0000256" key="3">
    <source>
        <dbReference type="ARBA" id="ARBA00022448"/>
    </source>
</evidence>
<comment type="subcellular location">
    <subcellularLocation>
        <location evidence="1">Membrane</location>
        <topology evidence="1">Multi-pass membrane protein</topology>
    </subcellularLocation>
</comment>
<reference evidence="9 10" key="1">
    <citation type="submission" date="2017-11" db="EMBL/GenBank/DDBJ databases">
        <title>Evolution of Phototrophy in the Chloroflexi Phylum Driven by Horizontal Gene Transfer.</title>
        <authorList>
            <person name="Ward L.M."/>
            <person name="Hemp J."/>
            <person name="Shih P.M."/>
            <person name="Mcglynn S.E."/>
            <person name="Fischer W."/>
        </authorList>
    </citation>
    <scope>NUCLEOTIDE SEQUENCE [LARGE SCALE GENOMIC DNA]</scope>
    <source>
        <strain evidence="9">JP3_13</strain>
    </source>
</reference>
<evidence type="ECO:0000256" key="6">
    <source>
        <dbReference type="ARBA" id="ARBA00023136"/>
    </source>
</evidence>
<feature type="domain" description="Cation efflux protein transmembrane" evidence="8">
    <location>
        <begin position="2"/>
        <end position="94"/>
    </location>
</feature>
<keyword evidence="4 7" id="KW-0812">Transmembrane</keyword>
<evidence type="ECO:0000256" key="1">
    <source>
        <dbReference type="ARBA" id="ARBA00004141"/>
    </source>
</evidence>
<proteinExistence type="inferred from homology"/>
<accession>A0A2M8P6X8</accession>
<dbReference type="SUPFAM" id="SSF161111">
    <property type="entry name" value="Cation efflux protein transmembrane domain-like"/>
    <property type="match status" value="1"/>
</dbReference>
<evidence type="ECO:0000313" key="9">
    <source>
        <dbReference type="EMBL" id="PJF33295.1"/>
    </source>
</evidence>
<protein>
    <submittedName>
        <fullName evidence="9">Cation-efflux pump</fullName>
    </submittedName>
</protein>
<evidence type="ECO:0000259" key="8">
    <source>
        <dbReference type="Pfam" id="PF01545"/>
    </source>
</evidence>
<evidence type="ECO:0000256" key="2">
    <source>
        <dbReference type="ARBA" id="ARBA00008114"/>
    </source>
</evidence>
<evidence type="ECO:0000256" key="5">
    <source>
        <dbReference type="ARBA" id="ARBA00022989"/>
    </source>
</evidence>
<dbReference type="NCBIfam" id="TIGR01297">
    <property type="entry name" value="CDF"/>
    <property type="match status" value="1"/>
</dbReference>
<dbReference type="GO" id="GO:0005886">
    <property type="term" value="C:plasma membrane"/>
    <property type="evidence" value="ECO:0007669"/>
    <property type="project" value="TreeGrafter"/>
</dbReference>
<comment type="similarity">
    <text evidence="2">Belongs to the cation diffusion facilitator (CDF) transporter (TC 2.A.4) family.</text>
</comment>
<dbReference type="Gene3D" id="1.20.1510.10">
    <property type="entry name" value="Cation efflux protein transmembrane domain"/>
    <property type="match status" value="1"/>
</dbReference>
<dbReference type="InterPro" id="IPR058533">
    <property type="entry name" value="Cation_efflux_TM"/>
</dbReference>
<keyword evidence="5 7" id="KW-1133">Transmembrane helix</keyword>
<organism evidence="9 10">
    <name type="scientific">Candidatus Thermofonsia Clade 1 bacterium</name>
    <dbReference type="NCBI Taxonomy" id="2364210"/>
    <lineage>
        <taxon>Bacteria</taxon>
        <taxon>Bacillati</taxon>
        <taxon>Chloroflexota</taxon>
        <taxon>Candidatus Thermofontia</taxon>
        <taxon>Candidatus Thermofonsia Clade 1</taxon>
    </lineage>
</organism>